<gene>
    <name evidence="2" type="ORF">QBC35DRAFT_223516</name>
</gene>
<evidence type="ECO:0000313" key="2">
    <source>
        <dbReference type="EMBL" id="KAK4192453.1"/>
    </source>
</evidence>
<evidence type="ECO:0000313" key="3">
    <source>
        <dbReference type="Proteomes" id="UP001302126"/>
    </source>
</evidence>
<dbReference type="AlphaFoldDB" id="A0AAN6X1Q1"/>
<protein>
    <submittedName>
        <fullName evidence="2">Uncharacterized protein</fullName>
    </submittedName>
</protein>
<dbReference type="EMBL" id="MU864354">
    <property type="protein sequence ID" value="KAK4192453.1"/>
    <property type="molecule type" value="Genomic_DNA"/>
</dbReference>
<organism evidence="2 3">
    <name type="scientific">Podospora australis</name>
    <dbReference type="NCBI Taxonomy" id="1536484"/>
    <lineage>
        <taxon>Eukaryota</taxon>
        <taxon>Fungi</taxon>
        <taxon>Dikarya</taxon>
        <taxon>Ascomycota</taxon>
        <taxon>Pezizomycotina</taxon>
        <taxon>Sordariomycetes</taxon>
        <taxon>Sordariomycetidae</taxon>
        <taxon>Sordariales</taxon>
        <taxon>Podosporaceae</taxon>
        <taxon>Podospora</taxon>
    </lineage>
</organism>
<feature type="region of interest" description="Disordered" evidence="1">
    <location>
        <begin position="150"/>
        <end position="175"/>
    </location>
</feature>
<reference evidence="2" key="2">
    <citation type="submission" date="2023-05" db="EMBL/GenBank/DDBJ databases">
        <authorList>
            <consortium name="Lawrence Berkeley National Laboratory"/>
            <person name="Steindorff A."/>
            <person name="Hensen N."/>
            <person name="Bonometti L."/>
            <person name="Westerberg I."/>
            <person name="Brannstrom I.O."/>
            <person name="Guillou S."/>
            <person name="Cros-Aarteil S."/>
            <person name="Calhoun S."/>
            <person name="Haridas S."/>
            <person name="Kuo A."/>
            <person name="Mondo S."/>
            <person name="Pangilinan J."/>
            <person name="Riley R."/>
            <person name="Labutti K."/>
            <person name="Andreopoulos B."/>
            <person name="Lipzen A."/>
            <person name="Chen C."/>
            <person name="Yanf M."/>
            <person name="Daum C."/>
            <person name="Ng V."/>
            <person name="Clum A."/>
            <person name="Ohm R."/>
            <person name="Martin F."/>
            <person name="Silar P."/>
            <person name="Natvig D."/>
            <person name="Lalanne C."/>
            <person name="Gautier V."/>
            <person name="Ament-Velasquez S.L."/>
            <person name="Kruys A."/>
            <person name="Hutchinson M.I."/>
            <person name="Powell A.J."/>
            <person name="Barry K."/>
            <person name="Miller A.N."/>
            <person name="Grigoriev I.V."/>
            <person name="Debuchy R."/>
            <person name="Gladieux P."/>
            <person name="Thoren M.H."/>
            <person name="Johannesson H."/>
        </authorList>
    </citation>
    <scope>NUCLEOTIDE SEQUENCE</scope>
    <source>
        <strain evidence="2">PSN309</strain>
    </source>
</reference>
<evidence type="ECO:0000256" key="1">
    <source>
        <dbReference type="SAM" id="MobiDB-lite"/>
    </source>
</evidence>
<keyword evidence="3" id="KW-1185">Reference proteome</keyword>
<reference evidence="2" key="1">
    <citation type="journal article" date="2023" name="Mol. Phylogenet. Evol.">
        <title>Genome-scale phylogeny and comparative genomics of the fungal order Sordariales.</title>
        <authorList>
            <person name="Hensen N."/>
            <person name="Bonometti L."/>
            <person name="Westerberg I."/>
            <person name="Brannstrom I.O."/>
            <person name="Guillou S."/>
            <person name="Cros-Aarteil S."/>
            <person name="Calhoun S."/>
            <person name="Haridas S."/>
            <person name="Kuo A."/>
            <person name="Mondo S."/>
            <person name="Pangilinan J."/>
            <person name="Riley R."/>
            <person name="LaButti K."/>
            <person name="Andreopoulos B."/>
            <person name="Lipzen A."/>
            <person name="Chen C."/>
            <person name="Yan M."/>
            <person name="Daum C."/>
            <person name="Ng V."/>
            <person name="Clum A."/>
            <person name="Steindorff A."/>
            <person name="Ohm R.A."/>
            <person name="Martin F."/>
            <person name="Silar P."/>
            <person name="Natvig D.O."/>
            <person name="Lalanne C."/>
            <person name="Gautier V."/>
            <person name="Ament-Velasquez S.L."/>
            <person name="Kruys A."/>
            <person name="Hutchinson M.I."/>
            <person name="Powell A.J."/>
            <person name="Barry K."/>
            <person name="Miller A.N."/>
            <person name="Grigoriev I.V."/>
            <person name="Debuchy R."/>
            <person name="Gladieux P."/>
            <person name="Hiltunen Thoren M."/>
            <person name="Johannesson H."/>
        </authorList>
    </citation>
    <scope>NUCLEOTIDE SEQUENCE</scope>
    <source>
        <strain evidence="2">PSN309</strain>
    </source>
</reference>
<accession>A0AAN6X1Q1</accession>
<name>A0AAN6X1Q1_9PEZI</name>
<dbReference type="Proteomes" id="UP001302126">
    <property type="component" value="Unassembled WGS sequence"/>
</dbReference>
<sequence>MSDEQHAYIFRDTLPYRPRRDWTQSSLFSTNDCIGTSTTTSALTRLATSTAPTSQPEDPVYVSETLFSIEPEYILATSPEPLSDRVFRHDGYMVTAPQGYRVTPDVEMTDVDWIGAIGLTGSMEALPGSTPSSRQSTAYDVAYASREAGQAVADESMARQEKRKTKKERSDRRKPQTLQQFGFEDGNTSLPGRISHVDQTSHDIHRQNASAAAPPDNLVSAQFQGYFYHYPQTIADDDIQDEEAQEELDWIVVDSNVPHY</sequence>
<comment type="caution">
    <text evidence="2">The sequence shown here is derived from an EMBL/GenBank/DDBJ whole genome shotgun (WGS) entry which is preliminary data.</text>
</comment>
<proteinExistence type="predicted"/>